<dbReference type="Gene3D" id="1.10.510.10">
    <property type="entry name" value="Transferase(Phosphotransferase) domain 1"/>
    <property type="match status" value="1"/>
</dbReference>
<keyword evidence="4 7" id="KW-0418">Kinase</keyword>
<dbReference type="SMART" id="SM00220">
    <property type="entry name" value="S_TKc"/>
    <property type="match status" value="1"/>
</dbReference>
<evidence type="ECO:0000256" key="4">
    <source>
        <dbReference type="ARBA" id="ARBA00022777"/>
    </source>
</evidence>
<dbReference type="GO" id="GO:0005524">
    <property type="term" value="F:ATP binding"/>
    <property type="evidence" value="ECO:0007669"/>
    <property type="project" value="UniProtKB-KW"/>
</dbReference>
<dbReference type="Proteomes" id="UP000288805">
    <property type="component" value="Unassembled WGS sequence"/>
</dbReference>
<dbReference type="EMBL" id="QGNW01000330">
    <property type="protein sequence ID" value="RVW76414.1"/>
    <property type="molecule type" value="Genomic_DNA"/>
</dbReference>
<evidence type="ECO:0000256" key="5">
    <source>
        <dbReference type="ARBA" id="ARBA00022840"/>
    </source>
</evidence>
<organism evidence="7 8">
    <name type="scientific">Vitis vinifera</name>
    <name type="common">Grape</name>
    <dbReference type="NCBI Taxonomy" id="29760"/>
    <lineage>
        <taxon>Eukaryota</taxon>
        <taxon>Viridiplantae</taxon>
        <taxon>Streptophyta</taxon>
        <taxon>Embryophyta</taxon>
        <taxon>Tracheophyta</taxon>
        <taxon>Spermatophyta</taxon>
        <taxon>Magnoliopsida</taxon>
        <taxon>eudicotyledons</taxon>
        <taxon>Gunneridae</taxon>
        <taxon>Pentapetalae</taxon>
        <taxon>rosids</taxon>
        <taxon>Vitales</taxon>
        <taxon>Vitaceae</taxon>
        <taxon>Viteae</taxon>
        <taxon>Vitis</taxon>
    </lineage>
</organism>
<dbReference type="InterPro" id="IPR011009">
    <property type="entry name" value="Kinase-like_dom_sf"/>
</dbReference>
<dbReference type="PANTHER" id="PTHR22974">
    <property type="entry name" value="MIXED LINEAGE PROTEIN KINASE"/>
    <property type="match status" value="1"/>
</dbReference>
<gene>
    <name evidence="7" type="primary">TOUSLED_0</name>
    <name evidence="7" type="ORF">CK203_056590</name>
</gene>
<evidence type="ECO:0000259" key="6">
    <source>
        <dbReference type="PROSITE" id="PS50011"/>
    </source>
</evidence>
<dbReference type="GO" id="GO:0004674">
    <property type="term" value="F:protein serine/threonine kinase activity"/>
    <property type="evidence" value="ECO:0007669"/>
    <property type="project" value="UniProtKB-KW"/>
</dbReference>
<dbReference type="PROSITE" id="PS50011">
    <property type="entry name" value="PROTEIN_KINASE_DOM"/>
    <property type="match status" value="1"/>
</dbReference>
<dbReference type="AlphaFoldDB" id="A0A438GW35"/>
<evidence type="ECO:0000313" key="7">
    <source>
        <dbReference type="EMBL" id="RVW76414.1"/>
    </source>
</evidence>
<proteinExistence type="predicted"/>
<keyword evidence="3" id="KW-0547">Nucleotide-binding</keyword>
<dbReference type="InterPro" id="IPR000719">
    <property type="entry name" value="Prot_kinase_dom"/>
</dbReference>
<reference evidence="7 8" key="1">
    <citation type="journal article" date="2018" name="PLoS Genet.">
        <title>Population sequencing reveals clonal diversity and ancestral inbreeding in the grapevine cultivar Chardonnay.</title>
        <authorList>
            <person name="Roach M.J."/>
            <person name="Johnson D.L."/>
            <person name="Bohlmann J."/>
            <person name="van Vuuren H.J."/>
            <person name="Jones S.J."/>
            <person name="Pretorius I.S."/>
            <person name="Schmidt S.A."/>
            <person name="Borneman A.R."/>
        </authorList>
    </citation>
    <scope>NUCLEOTIDE SEQUENCE [LARGE SCALE GENOMIC DNA]</scope>
    <source>
        <strain evidence="8">cv. Chardonnay</strain>
        <tissue evidence="7">Leaf</tissue>
    </source>
</reference>
<keyword evidence="5" id="KW-0067">ATP-binding</keyword>
<keyword evidence="1" id="KW-0723">Serine/threonine-protein kinase</keyword>
<sequence>MKGTKLEDSQRFGAVVQALTKAGTVISETWEDGQTLKDLNAHLVPNMLLDILHDILLSLFYGREVRDEEQLSSCAGVSVRERQLLGLMCCLSVEEVKVVQKVKVVDLQRPRRVVMGQAKAFKEKCGLEVASAHSLNAVSGLPLLSKEARCQPLSHLIQTRRIGLMGRPCTHESLGGKQGKPGGLVVQTPGAKCGDCGQVKRALRIGVTKGSGHVCPGKLNRPPLPSGGQDSGCEISGRMECRRTGFRMIPDMRYPGGMCEDFRPGVMAQCHSSLKLNLTSGTASDQGESFKRTPAALRWEQREKRESVSECLGCWAGRLAKEGSLAPRTRAKEVLAIGTKCFEGMEASQSEFTIEALLVILAEESASCSECLEEQSCGLVDCGFSMELMLVSIGVDSLKVLEVIVGSQVEEGERPEGWVLQLPAKFSWCLGMLTEGFKEESSYLLKRMKERIDQKGHEGTNRRVKSLSSRFERELKKLEWIVKIRILSWNETKIQEMFGGLVRSLGVGRCLEWIALNLRDVARELRGWWVVGVHWGVWPGVQKEQGVLLGRAWGIKGLWSDPWCIAGDFNMIRFPEERSRGGGLTPAMKRFLEVTTLSLEEIEAKKEAREEYTGTQGGNFLEGLLSNLWQFRMGLKKGFAKETPPSKVEDGLFEEKEGGFGCEVSLCDEQSPLVQVELAFLPMKERLYKSKSLVRNTKKMNGGGDPVRLEIGMRHLLEMKEAVERQRKSLKNDNLGDGIDAETGVQEEDFLIHDEIYKSRLASIKREEETFLRERDRYELDKGRLIREMKRIRDEDGSRFNNFQILNHRYALLNLLGKGGFSEVYKVKFYFFQVLNFQQAYDLVEHRYVACKLHGLNAQWSEEKKQSYIRHAIREYNIHKTLVHHHIVRLWDIFEIDHNAFCTVLEYCSGKDLDAVLKATPILPEREARIIIVQIFQGLVYLNKRTQKIIHYDLKPGNVLFDDLGVAKVTDFGLSKIVEDDVGSQGMELTSQGAGTYW</sequence>
<dbReference type="PANTHER" id="PTHR22974:SF23">
    <property type="entry name" value="TOUSLED-LIKE KINASE, ISOFORM G"/>
    <property type="match status" value="1"/>
</dbReference>
<evidence type="ECO:0000256" key="3">
    <source>
        <dbReference type="ARBA" id="ARBA00022741"/>
    </source>
</evidence>
<evidence type="ECO:0000256" key="1">
    <source>
        <dbReference type="ARBA" id="ARBA00022527"/>
    </source>
</evidence>
<dbReference type="SUPFAM" id="SSF56112">
    <property type="entry name" value="Protein kinase-like (PK-like)"/>
    <property type="match status" value="1"/>
</dbReference>
<evidence type="ECO:0000256" key="2">
    <source>
        <dbReference type="ARBA" id="ARBA00022679"/>
    </source>
</evidence>
<feature type="domain" description="Protein kinase" evidence="6">
    <location>
        <begin position="810"/>
        <end position="998"/>
    </location>
</feature>
<keyword evidence="2" id="KW-0808">Transferase</keyword>
<protein>
    <submittedName>
        <fullName evidence="7">Serine/threonine-protein kinase TOUSLED</fullName>
    </submittedName>
</protein>
<dbReference type="PROSITE" id="PS00108">
    <property type="entry name" value="PROTEIN_KINASE_ST"/>
    <property type="match status" value="1"/>
</dbReference>
<comment type="caution">
    <text evidence="7">The sequence shown here is derived from an EMBL/GenBank/DDBJ whole genome shotgun (WGS) entry which is preliminary data.</text>
</comment>
<dbReference type="Pfam" id="PF00069">
    <property type="entry name" value="Pkinase"/>
    <property type="match status" value="1"/>
</dbReference>
<accession>A0A438GW35</accession>
<evidence type="ECO:0000313" key="8">
    <source>
        <dbReference type="Proteomes" id="UP000288805"/>
    </source>
</evidence>
<name>A0A438GW35_VITVI</name>
<dbReference type="InterPro" id="IPR008271">
    <property type="entry name" value="Ser/Thr_kinase_AS"/>
</dbReference>